<accession>A0ABN7XAT7</accession>
<feature type="non-terminal residue" evidence="1">
    <location>
        <position position="1"/>
    </location>
</feature>
<name>A0ABN7XAT7_GIGMA</name>
<reference evidence="1 2" key="1">
    <citation type="submission" date="2021-06" db="EMBL/GenBank/DDBJ databases">
        <authorList>
            <person name="Kallberg Y."/>
            <person name="Tangrot J."/>
            <person name="Rosling A."/>
        </authorList>
    </citation>
    <scope>NUCLEOTIDE SEQUENCE [LARGE SCALE GENOMIC DNA]</scope>
    <source>
        <strain evidence="1 2">120-4 pot B 10/14</strain>
    </source>
</reference>
<gene>
    <name evidence="1" type="ORF">GMARGA_LOCUS40711</name>
</gene>
<dbReference type="Proteomes" id="UP000789901">
    <property type="component" value="Unassembled WGS sequence"/>
</dbReference>
<evidence type="ECO:0000313" key="2">
    <source>
        <dbReference type="Proteomes" id="UP000789901"/>
    </source>
</evidence>
<protein>
    <submittedName>
        <fullName evidence="1">12044_t:CDS:1</fullName>
    </submittedName>
</protein>
<keyword evidence="2" id="KW-1185">Reference proteome</keyword>
<dbReference type="EMBL" id="CAJVQB010105778">
    <property type="protein sequence ID" value="CAG8851381.1"/>
    <property type="molecule type" value="Genomic_DNA"/>
</dbReference>
<sequence length="39" mass="4279">AVPSSGKVKSLIDEEFEQICSCLRDDLNKAKTVLLTVDL</sequence>
<organism evidence="1 2">
    <name type="scientific">Gigaspora margarita</name>
    <dbReference type="NCBI Taxonomy" id="4874"/>
    <lineage>
        <taxon>Eukaryota</taxon>
        <taxon>Fungi</taxon>
        <taxon>Fungi incertae sedis</taxon>
        <taxon>Mucoromycota</taxon>
        <taxon>Glomeromycotina</taxon>
        <taxon>Glomeromycetes</taxon>
        <taxon>Diversisporales</taxon>
        <taxon>Gigasporaceae</taxon>
        <taxon>Gigaspora</taxon>
    </lineage>
</organism>
<proteinExistence type="predicted"/>
<evidence type="ECO:0000313" key="1">
    <source>
        <dbReference type="EMBL" id="CAG8851381.1"/>
    </source>
</evidence>
<comment type="caution">
    <text evidence="1">The sequence shown here is derived from an EMBL/GenBank/DDBJ whole genome shotgun (WGS) entry which is preliminary data.</text>
</comment>